<name>A0A5D8QB97_9THEO</name>
<gene>
    <name evidence="2" type="ORF">FWJ32_07990</name>
</gene>
<evidence type="ECO:0000259" key="1">
    <source>
        <dbReference type="Pfam" id="PF13751"/>
    </source>
</evidence>
<dbReference type="EMBL" id="VTPS01000011">
    <property type="protein sequence ID" value="TZE81677.1"/>
    <property type="molecule type" value="Genomic_DNA"/>
</dbReference>
<protein>
    <submittedName>
        <fullName evidence="2">Transposase</fullName>
    </submittedName>
</protein>
<reference evidence="2 3" key="1">
    <citation type="submission" date="2019-08" db="EMBL/GenBank/DDBJ databases">
        <title>Calorimonas adulescens gen. nov., sp. nov., an anaerobic thermophilic bacterium from Sakhalin hot spring.</title>
        <authorList>
            <person name="Khomyakova M.A."/>
            <person name="Merkel A.Y."/>
            <person name="Novikov A."/>
            <person name="Bonch-Osmolovskaya E.A."/>
            <person name="Slobodkin A.I."/>
        </authorList>
    </citation>
    <scope>NUCLEOTIDE SEQUENCE [LARGE SCALE GENOMIC DNA]</scope>
    <source>
        <strain evidence="2 3">A05MB</strain>
    </source>
</reference>
<feature type="domain" description="Transposase DDE" evidence="1">
    <location>
        <begin position="1"/>
        <end position="42"/>
    </location>
</feature>
<evidence type="ECO:0000313" key="2">
    <source>
        <dbReference type="EMBL" id="TZE81677.1"/>
    </source>
</evidence>
<dbReference type="Pfam" id="PF13751">
    <property type="entry name" value="DDE_Tnp_1_6"/>
    <property type="match status" value="1"/>
</dbReference>
<dbReference type="InterPro" id="IPR025668">
    <property type="entry name" value="Tnp_DDE_dom"/>
</dbReference>
<proteinExistence type="predicted"/>
<comment type="caution">
    <text evidence="2">The sequence shown here is derived from an EMBL/GenBank/DDBJ whole genome shotgun (WGS) entry which is preliminary data.</text>
</comment>
<sequence>VEGAFGVLKNDYNFNRFLTRGKNNVKTEFILLCLAYNVNKLHAKIQNERIGKPLHELKTA</sequence>
<feature type="non-terminal residue" evidence="2">
    <location>
        <position position="1"/>
    </location>
</feature>
<dbReference type="Proteomes" id="UP000322976">
    <property type="component" value="Unassembled WGS sequence"/>
</dbReference>
<dbReference type="RefSeq" id="WP_149545439.1">
    <property type="nucleotide sequence ID" value="NZ_VTPS01000011.1"/>
</dbReference>
<organism evidence="2 3">
    <name type="scientific">Calorimonas adulescens</name>
    <dbReference type="NCBI Taxonomy" id="2606906"/>
    <lineage>
        <taxon>Bacteria</taxon>
        <taxon>Bacillati</taxon>
        <taxon>Bacillota</taxon>
        <taxon>Clostridia</taxon>
        <taxon>Thermoanaerobacterales</taxon>
        <taxon>Thermoanaerobacteraceae</taxon>
        <taxon>Calorimonas</taxon>
    </lineage>
</organism>
<dbReference type="PANTHER" id="PTHR33408:SF2">
    <property type="entry name" value="TRANSPOSASE DDE DOMAIN-CONTAINING PROTEIN"/>
    <property type="match status" value="1"/>
</dbReference>
<dbReference type="PANTHER" id="PTHR33408">
    <property type="entry name" value="TRANSPOSASE"/>
    <property type="match status" value="1"/>
</dbReference>
<keyword evidence="3" id="KW-1185">Reference proteome</keyword>
<evidence type="ECO:0000313" key="3">
    <source>
        <dbReference type="Proteomes" id="UP000322976"/>
    </source>
</evidence>
<dbReference type="AlphaFoldDB" id="A0A5D8QB97"/>
<accession>A0A5D8QB97</accession>